<sequence length="356" mass="38104">MAKHDDEVLSSLGPTPQRVRLAARVASPNTIASPLTGARANAFMWRFWAEDADDPSPMDPSDAPERRQWATGDLELVADSGARIHVPARALSLVADDAQQLRFPLVRPIPPELGPPLDDGRMSFYAETAFREGDEVVLDAWLARSQPAAAFRDRGDAVSAPFTAHPELGPITLIERAEPSFTPWTTRVASSVYSLFALKGGRGEVAPRTSLAIALSAIGFATSACMILISIMAPIEQPVLLTGLLLGGIVPSALAYSVHPSLYTEGGEEKIPVGDVLRTAPRWAIFLCIGSGLCLLFVGLAMLGNGPVADEFEISHAGLVGRPERVRLLAGIANIWYACSLAIALSARELRNQPRD</sequence>
<reference evidence="2 3" key="1">
    <citation type="submission" date="2021-12" db="EMBL/GenBank/DDBJ databases">
        <title>Discovery of the Pendulisporaceae a myxobacterial family with distinct sporulation behavior and unique specialized metabolism.</title>
        <authorList>
            <person name="Garcia R."/>
            <person name="Popoff A."/>
            <person name="Bader C.D."/>
            <person name="Loehr J."/>
            <person name="Walesch S."/>
            <person name="Walt C."/>
            <person name="Boldt J."/>
            <person name="Bunk B."/>
            <person name="Haeckl F.J.F.P.J."/>
            <person name="Gunesch A.P."/>
            <person name="Birkelbach J."/>
            <person name="Nuebel U."/>
            <person name="Pietschmann T."/>
            <person name="Bach T."/>
            <person name="Mueller R."/>
        </authorList>
    </citation>
    <scope>NUCLEOTIDE SEQUENCE [LARGE SCALE GENOMIC DNA]</scope>
    <source>
        <strain evidence="2 3">MSr12523</strain>
    </source>
</reference>
<keyword evidence="1" id="KW-1133">Transmembrane helix</keyword>
<dbReference type="EMBL" id="CP089982">
    <property type="protein sequence ID" value="WXA96813.1"/>
    <property type="molecule type" value="Genomic_DNA"/>
</dbReference>
<evidence type="ECO:0000313" key="2">
    <source>
        <dbReference type="EMBL" id="WXA96813.1"/>
    </source>
</evidence>
<dbReference type="Proteomes" id="UP001379533">
    <property type="component" value="Chromosome"/>
</dbReference>
<evidence type="ECO:0000313" key="3">
    <source>
        <dbReference type="Proteomes" id="UP001379533"/>
    </source>
</evidence>
<feature type="transmembrane region" description="Helical" evidence="1">
    <location>
        <begin position="211"/>
        <end position="233"/>
    </location>
</feature>
<keyword evidence="1" id="KW-0472">Membrane</keyword>
<keyword evidence="3" id="KW-1185">Reference proteome</keyword>
<protein>
    <submittedName>
        <fullName evidence="2">Uncharacterized protein</fullName>
    </submittedName>
</protein>
<evidence type="ECO:0000256" key="1">
    <source>
        <dbReference type="SAM" id="Phobius"/>
    </source>
</evidence>
<feature type="transmembrane region" description="Helical" evidence="1">
    <location>
        <begin position="328"/>
        <end position="347"/>
    </location>
</feature>
<keyword evidence="1" id="KW-0812">Transmembrane</keyword>
<accession>A0ABZ2KDU7</accession>
<name>A0ABZ2KDU7_9BACT</name>
<dbReference type="RefSeq" id="WP_394847428.1">
    <property type="nucleotide sequence ID" value="NZ_CP089982.1"/>
</dbReference>
<organism evidence="2 3">
    <name type="scientific">Pendulispora brunnea</name>
    <dbReference type="NCBI Taxonomy" id="2905690"/>
    <lineage>
        <taxon>Bacteria</taxon>
        <taxon>Pseudomonadati</taxon>
        <taxon>Myxococcota</taxon>
        <taxon>Myxococcia</taxon>
        <taxon>Myxococcales</taxon>
        <taxon>Sorangiineae</taxon>
        <taxon>Pendulisporaceae</taxon>
        <taxon>Pendulispora</taxon>
    </lineage>
</organism>
<feature type="transmembrane region" description="Helical" evidence="1">
    <location>
        <begin position="283"/>
        <end position="303"/>
    </location>
</feature>
<proteinExistence type="predicted"/>
<feature type="transmembrane region" description="Helical" evidence="1">
    <location>
        <begin position="239"/>
        <end position="262"/>
    </location>
</feature>
<gene>
    <name evidence="2" type="ORF">LZC95_08180</name>
</gene>